<name>A0A8S1NPB5_9CILI</name>
<comment type="caution">
    <text evidence="1">The sequence shown here is derived from an EMBL/GenBank/DDBJ whole genome shotgun (WGS) entry which is preliminary data.</text>
</comment>
<keyword evidence="2" id="KW-1185">Reference proteome</keyword>
<gene>
    <name evidence="1" type="ORF">PSON_ATCC_30995.1.T0580231</name>
</gene>
<protein>
    <submittedName>
        <fullName evidence="1">Uncharacterized protein</fullName>
    </submittedName>
</protein>
<dbReference type="AlphaFoldDB" id="A0A8S1NPB5"/>
<evidence type="ECO:0000313" key="1">
    <source>
        <dbReference type="EMBL" id="CAD8092111.1"/>
    </source>
</evidence>
<dbReference type="Proteomes" id="UP000692954">
    <property type="component" value="Unassembled WGS sequence"/>
</dbReference>
<dbReference type="EMBL" id="CAJJDN010000058">
    <property type="protein sequence ID" value="CAD8092111.1"/>
    <property type="molecule type" value="Genomic_DNA"/>
</dbReference>
<reference evidence="1" key="1">
    <citation type="submission" date="2021-01" db="EMBL/GenBank/DDBJ databases">
        <authorList>
            <consortium name="Genoscope - CEA"/>
            <person name="William W."/>
        </authorList>
    </citation>
    <scope>NUCLEOTIDE SEQUENCE</scope>
</reference>
<organism evidence="1 2">
    <name type="scientific">Paramecium sonneborni</name>
    <dbReference type="NCBI Taxonomy" id="65129"/>
    <lineage>
        <taxon>Eukaryota</taxon>
        <taxon>Sar</taxon>
        <taxon>Alveolata</taxon>
        <taxon>Ciliophora</taxon>
        <taxon>Intramacronucleata</taxon>
        <taxon>Oligohymenophorea</taxon>
        <taxon>Peniculida</taxon>
        <taxon>Parameciidae</taxon>
        <taxon>Paramecium</taxon>
    </lineage>
</organism>
<proteinExistence type="predicted"/>
<sequence length="195" mass="23518">MMNKILEDQWSWSFFQKQNLFKKIFQETKLILKLTTPYNYNVRISLLRKRKIKTGFRGNLQNWDVSNTNDEIVEFKLQYLNDYPDILDQIVAEMKKKGLNNQIFNQIVNRQWNQLDNIISQVSNNNQNNKNISERILLICLQKINTVFIFSELLKNFYPIKELIKINANDRYDLIFKIIFENQQINLHQQIIQTL</sequence>
<accession>A0A8S1NPB5</accession>
<evidence type="ECO:0000313" key="2">
    <source>
        <dbReference type="Proteomes" id="UP000692954"/>
    </source>
</evidence>